<feature type="transmembrane region" description="Helical" evidence="1">
    <location>
        <begin position="246"/>
        <end position="267"/>
    </location>
</feature>
<evidence type="ECO:0000256" key="1">
    <source>
        <dbReference type="RuleBase" id="RU363076"/>
    </source>
</evidence>
<dbReference type="Pfam" id="PF02104">
    <property type="entry name" value="SURF1"/>
    <property type="match status" value="1"/>
</dbReference>
<dbReference type="CDD" id="cd06662">
    <property type="entry name" value="SURF1"/>
    <property type="match status" value="1"/>
</dbReference>
<evidence type="ECO:0000313" key="4">
    <source>
        <dbReference type="Proteomes" id="UP001304340"/>
    </source>
</evidence>
<accession>A0AAF1C1W7</accession>
<evidence type="ECO:0000313" key="3">
    <source>
        <dbReference type="EMBL" id="WPF81515.1"/>
    </source>
</evidence>
<keyword evidence="1" id="KW-1003">Cell membrane</keyword>
<keyword evidence="1" id="KW-0812">Transmembrane</keyword>
<sequence>MPNPSDPPVRPSMVSVALRPRMIGLLLLFLLAAAVCARLGVWQLDRAHERGDLADRQAAAEAQNQGPEGLGALLEPQSTFPGDLVGRQAWVEGEYVPGTQMLVEGRAHDGEAGFLVLTAMRVSEDGTGGASWADLSGAPVLPVVRGWVPATTDGTDPEVDASVLAEPAGTVRLAGYLQASEALGQGSSVPGRTDSISSASLANVWGGPIYSGYLVVSSSQPSQADAIVLLDRPSIEGGDGLNLQNLFYALQWWIFGGFAVLLWLRLVRDETRGEEKSADEDPFGALARAESEA</sequence>
<dbReference type="PROSITE" id="PS50895">
    <property type="entry name" value="SURF1"/>
    <property type="match status" value="1"/>
</dbReference>
<dbReference type="EMBL" id="CP138359">
    <property type="protein sequence ID" value="WPF81515.1"/>
    <property type="molecule type" value="Genomic_DNA"/>
</dbReference>
<feature type="region of interest" description="Disordered" evidence="2">
    <location>
        <begin position="272"/>
        <end position="293"/>
    </location>
</feature>
<comment type="caution">
    <text evidence="1">Lacks conserved residue(s) required for the propagation of feature annotation.</text>
</comment>
<name>A0AAF1C1W7_9MICO</name>
<reference evidence="4" key="1">
    <citation type="submission" date="2023-11" db="EMBL/GenBank/DDBJ databases">
        <authorList>
            <person name="Helweg L.P."/>
            <person name="Kiel A."/>
            <person name="Hitz F."/>
            <person name="Ruckert-Reed C."/>
            <person name="Busche T."/>
            <person name="Kaltschmidt B."/>
            <person name="Kaltschmidt C."/>
        </authorList>
    </citation>
    <scope>NUCLEOTIDE SEQUENCE [LARGE SCALE GENOMIC DNA]</scope>
    <source>
        <strain evidence="4">4.1</strain>
    </source>
</reference>
<keyword evidence="1" id="KW-0472">Membrane</keyword>
<dbReference type="Proteomes" id="UP001304340">
    <property type="component" value="Chromosome"/>
</dbReference>
<dbReference type="InterPro" id="IPR002994">
    <property type="entry name" value="Surf1/Shy1"/>
</dbReference>
<protein>
    <recommendedName>
        <fullName evidence="1">SURF1-like protein</fullName>
    </recommendedName>
</protein>
<dbReference type="KEGG" id="sbil:SANBI_002814"/>
<dbReference type="AlphaFoldDB" id="A0AAF1C1W7"/>
<proteinExistence type="inferred from homology"/>
<keyword evidence="1" id="KW-1133">Transmembrane helix</keyword>
<comment type="similarity">
    <text evidence="1">Belongs to the SURF1 family.</text>
</comment>
<dbReference type="GO" id="GO:0005886">
    <property type="term" value="C:plasma membrane"/>
    <property type="evidence" value="ECO:0007669"/>
    <property type="project" value="UniProtKB-SubCell"/>
</dbReference>
<gene>
    <name evidence="3" type="ORF">SANBI_002814</name>
</gene>
<evidence type="ECO:0000256" key="2">
    <source>
        <dbReference type="SAM" id="MobiDB-lite"/>
    </source>
</evidence>
<dbReference type="RefSeq" id="WP_319156093.1">
    <property type="nucleotide sequence ID" value="NZ_CP138359.1"/>
</dbReference>
<comment type="subcellular location">
    <subcellularLocation>
        <location evidence="1">Cell membrane</location>
        <topology evidence="1">Multi-pass membrane protein</topology>
    </subcellularLocation>
</comment>
<keyword evidence="4" id="KW-1185">Reference proteome</keyword>
<organism evidence="3 4">
    <name type="scientific">Sanguibacter biliveldensis</name>
    <dbReference type="NCBI Taxonomy" id="3030830"/>
    <lineage>
        <taxon>Bacteria</taxon>
        <taxon>Bacillati</taxon>
        <taxon>Actinomycetota</taxon>
        <taxon>Actinomycetes</taxon>
        <taxon>Micrococcales</taxon>
        <taxon>Sanguibacteraceae</taxon>
        <taxon>Sanguibacter</taxon>
    </lineage>
</organism>